<dbReference type="PROSITE" id="PS00197">
    <property type="entry name" value="2FE2S_FER_1"/>
    <property type="match status" value="1"/>
</dbReference>
<reference evidence="2 3" key="1">
    <citation type="submission" date="2017-10" db="EMBL/GenBank/DDBJ databases">
        <title>Nyctiphanis sp. nov., isolated from the stomach of the euphausiid Nyctiphanes simplex (Hansen, 1911) in the Gulf of California.</title>
        <authorList>
            <person name="Gomez-Gil B."/>
            <person name="Aguilar-Mendez M."/>
            <person name="Lopez-Cortes A."/>
            <person name="Gomez-Gutierrez J."/>
            <person name="Roque A."/>
            <person name="Lang E."/>
            <person name="Gonzalez-Castillo A."/>
        </authorList>
    </citation>
    <scope>NUCLEOTIDE SEQUENCE [LARGE SCALE GENOMIC DNA]</scope>
    <source>
        <strain evidence="2 3">CAIM 600</strain>
    </source>
</reference>
<dbReference type="RefSeq" id="WP_129123138.1">
    <property type="nucleotide sequence ID" value="NZ_PEIB01000022.1"/>
</dbReference>
<evidence type="ECO:0000313" key="3">
    <source>
        <dbReference type="Proteomes" id="UP000290287"/>
    </source>
</evidence>
<accession>A0A4V1LSN9</accession>
<dbReference type="Pfam" id="PF00111">
    <property type="entry name" value="Fer2"/>
    <property type="match status" value="1"/>
</dbReference>
<dbReference type="GO" id="GO:0051537">
    <property type="term" value="F:2 iron, 2 sulfur cluster binding"/>
    <property type="evidence" value="ECO:0007669"/>
    <property type="project" value="InterPro"/>
</dbReference>
<sequence>MPTVTFYQSGKSVELNQNSELLDLENTDQCELDFGCRAAGCGTCAIEVVAGLHNLNPKNEDEEDMLDRLDINGPNCRLACQCRLNGDITIRSLG</sequence>
<proteinExistence type="predicted"/>
<dbReference type="Proteomes" id="UP000290287">
    <property type="component" value="Unassembled WGS sequence"/>
</dbReference>
<gene>
    <name evidence="2" type="ORF">CS022_16150</name>
</gene>
<organism evidence="2 3">
    <name type="scientific">Veronia nyctiphanis</name>
    <dbReference type="NCBI Taxonomy" id="1278244"/>
    <lineage>
        <taxon>Bacteria</taxon>
        <taxon>Pseudomonadati</taxon>
        <taxon>Pseudomonadota</taxon>
        <taxon>Gammaproteobacteria</taxon>
        <taxon>Vibrionales</taxon>
        <taxon>Vibrionaceae</taxon>
        <taxon>Veronia</taxon>
    </lineage>
</organism>
<dbReference type="CDD" id="cd00207">
    <property type="entry name" value="fer2"/>
    <property type="match status" value="1"/>
</dbReference>
<name>A0A4V1LSN9_9GAMM</name>
<dbReference type="InterPro" id="IPR036010">
    <property type="entry name" value="2Fe-2S_ferredoxin-like_sf"/>
</dbReference>
<comment type="caution">
    <text evidence="2">The sequence shown here is derived from an EMBL/GenBank/DDBJ whole genome shotgun (WGS) entry which is preliminary data.</text>
</comment>
<evidence type="ECO:0000313" key="2">
    <source>
        <dbReference type="EMBL" id="RXJ72358.1"/>
    </source>
</evidence>
<dbReference type="AlphaFoldDB" id="A0A4V1LSN9"/>
<dbReference type="InterPro" id="IPR012675">
    <property type="entry name" value="Beta-grasp_dom_sf"/>
</dbReference>
<evidence type="ECO:0000259" key="1">
    <source>
        <dbReference type="PROSITE" id="PS51085"/>
    </source>
</evidence>
<dbReference type="PROSITE" id="PS51085">
    <property type="entry name" value="2FE2S_FER_2"/>
    <property type="match status" value="1"/>
</dbReference>
<dbReference type="EMBL" id="PEIB01000022">
    <property type="protein sequence ID" value="RXJ72358.1"/>
    <property type="molecule type" value="Genomic_DNA"/>
</dbReference>
<dbReference type="Gene3D" id="3.10.20.30">
    <property type="match status" value="1"/>
</dbReference>
<dbReference type="SUPFAM" id="SSF54292">
    <property type="entry name" value="2Fe-2S ferredoxin-like"/>
    <property type="match status" value="1"/>
</dbReference>
<dbReference type="InterPro" id="IPR001041">
    <property type="entry name" value="2Fe-2S_ferredoxin-type"/>
</dbReference>
<dbReference type="OrthoDB" id="581532at2"/>
<feature type="domain" description="2Fe-2S ferredoxin-type" evidence="1">
    <location>
        <begin position="2"/>
        <end position="94"/>
    </location>
</feature>
<keyword evidence="3" id="KW-1185">Reference proteome</keyword>
<dbReference type="InterPro" id="IPR006058">
    <property type="entry name" value="2Fe2S_fd_BS"/>
</dbReference>
<protein>
    <submittedName>
        <fullName evidence="2">Ferredoxin</fullName>
    </submittedName>
</protein>